<dbReference type="GeneID" id="93577176"/>
<gene>
    <name evidence="1" type="ORF">ASPBRDRAFT_419136</name>
</gene>
<protein>
    <submittedName>
        <fullName evidence="1">Uncharacterized protein</fullName>
    </submittedName>
</protein>
<dbReference type="Proteomes" id="UP000184499">
    <property type="component" value="Unassembled WGS sequence"/>
</dbReference>
<accession>A0A1L9U4D1</accession>
<dbReference type="EMBL" id="KV878698">
    <property type="protein sequence ID" value="OJJ66530.1"/>
    <property type="molecule type" value="Genomic_DNA"/>
</dbReference>
<dbReference type="AlphaFoldDB" id="A0A1L9U4D1"/>
<name>A0A1L9U4D1_ASPBC</name>
<dbReference type="VEuPathDB" id="FungiDB:ASPBRDRAFT_419136"/>
<dbReference type="RefSeq" id="XP_067473780.1">
    <property type="nucleotide sequence ID" value="XM_067624688.1"/>
</dbReference>
<keyword evidence="2" id="KW-1185">Reference proteome</keyword>
<reference evidence="2" key="1">
    <citation type="journal article" date="2017" name="Genome Biol.">
        <title>Comparative genomics reveals high biological diversity and specific adaptations in the industrially and medically important fungal genus Aspergillus.</title>
        <authorList>
            <person name="de Vries R.P."/>
            <person name="Riley R."/>
            <person name="Wiebenga A."/>
            <person name="Aguilar-Osorio G."/>
            <person name="Amillis S."/>
            <person name="Uchima C.A."/>
            <person name="Anderluh G."/>
            <person name="Asadollahi M."/>
            <person name="Askin M."/>
            <person name="Barry K."/>
            <person name="Battaglia E."/>
            <person name="Bayram O."/>
            <person name="Benocci T."/>
            <person name="Braus-Stromeyer S.A."/>
            <person name="Caldana C."/>
            <person name="Canovas D."/>
            <person name="Cerqueira G.C."/>
            <person name="Chen F."/>
            <person name="Chen W."/>
            <person name="Choi C."/>
            <person name="Clum A."/>
            <person name="Dos Santos R.A."/>
            <person name="Damasio A.R."/>
            <person name="Diallinas G."/>
            <person name="Emri T."/>
            <person name="Fekete E."/>
            <person name="Flipphi M."/>
            <person name="Freyberg S."/>
            <person name="Gallo A."/>
            <person name="Gournas C."/>
            <person name="Habgood R."/>
            <person name="Hainaut M."/>
            <person name="Harispe M.L."/>
            <person name="Henrissat B."/>
            <person name="Hilden K.S."/>
            <person name="Hope R."/>
            <person name="Hossain A."/>
            <person name="Karabika E."/>
            <person name="Karaffa L."/>
            <person name="Karanyi Z."/>
            <person name="Krasevec N."/>
            <person name="Kuo A."/>
            <person name="Kusch H."/>
            <person name="LaButti K."/>
            <person name="Lagendijk E.L."/>
            <person name="Lapidus A."/>
            <person name="Levasseur A."/>
            <person name="Lindquist E."/>
            <person name="Lipzen A."/>
            <person name="Logrieco A.F."/>
            <person name="MacCabe A."/>
            <person name="Maekelae M.R."/>
            <person name="Malavazi I."/>
            <person name="Melin P."/>
            <person name="Meyer V."/>
            <person name="Mielnichuk N."/>
            <person name="Miskei M."/>
            <person name="Molnar A.P."/>
            <person name="Mule G."/>
            <person name="Ngan C.Y."/>
            <person name="Orejas M."/>
            <person name="Orosz E."/>
            <person name="Ouedraogo J.P."/>
            <person name="Overkamp K.M."/>
            <person name="Park H.-S."/>
            <person name="Perrone G."/>
            <person name="Piumi F."/>
            <person name="Punt P.J."/>
            <person name="Ram A.F."/>
            <person name="Ramon A."/>
            <person name="Rauscher S."/>
            <person name="Record E."/>
            <person name="Riano-Pachon D.M."/>
            <person name="Robert V."/>
            <person name="Roehrig J."/>
            <person name="Ruller R."/>
            <person name="Salamov A."/>
            <person name="Salih N.S."/>
            <person name="Samson R.A."/>
            <person name="Sandor E."/>
            <person name="Sanguinetti M."/>
            <person name="Schuetze T."/>
            <person name="Sepcic K."/>
            <person name="Shelest E."/>
            <person name="Sherlock G."/>
            <person name="Sophianopoulou V."/>
            <person name="Squina F.M."/>
            <person name="Sun H."/>
            <person name="Susca A."/>
            <person name="Todd R.B."/>
            <person name="Tsang A."/>
            <person name="Unkles S.E."/>
            <person name="van de Wiele N."/>
            <person name="van Rossen-Uffink D."/>
            <person name="Oliveira J.V."/>
            <person name="Vesth T.C."/>
            <person name="Visser J."/>
            <person name="Yu J.-H."/>
            <person name="Zhou M."/>
            <person name="Andersen M.R."/>
            <person name="Archer D.B."/>
            <person name="Baker S.E."/>
            <person name="Benoit I."/>
            <person name="Brakhage A.A."/>
            <person name="Braus G.H."/>
            <person name="Fischer R."/>
            <person name="Frisvad J.C."/>
            <person name="Goldman G.H."/>
            <person name="Houbraken J."/>
            <person name="Oakley B."/>
            <person name="Pocsi I."/>
            <person name="Scazzocchio C."/>
            <person name="Seiboth B."/>
            <person name="vanKuyk P.A."/>
            <person name="Wortman J."/>
            <person name="Dyer P.S."/>
            <person name="Grigoriev I.V."/>
        </authorList>
    </citation>
    <scope>NUCLEOTIDE SEQUENCE [LARGE SCALE GENOMIC DNA]</scope>
    <source>
        <strain evidence="2">CBS 101740 / IMI 381727 / IBT 21946</strain>
    </source>
</reference>
<organism evidence="1 2">
    <name type="scientific">Aspergillus brasiliensis (strain CBS 101740 / IMI 381727 / IBT 21946)</name>
    <dbReference type="NCBI Taxonomy" id="767769"/>
    <lineage>
        <taxon>Eukaryota</taxon>
        <taxon>Fungi</taxon>
        <taxon>Dikarya</taxon>
        <taxon>Ascomycota</taxon>
        <taxon>Pezizomycotina</taxon>
        <taxon>Eurotiomycetes</taxon>
        <taxon>Eurotiomycetidae</taxon>
        <taxon>Eurotiales</taxon>
        <taxon>Aspergillaceae</taxon>
        <taxon>Aspergillus</taxon>
        <taxon>Aspergillus subgen. Circumdati</taxon>
    </lineage>
</organism>
<sequence length="107" mass="12158">MSALPTYQRVLPFLRPFPLRSMVMVTRFAFTCFAQHLLSTNCIVVYLGLLTSDSASYGILADAVSDGSTRAKLWRNVSSVHYRGQSTGVRQLHFIFLFFLWPFSAPY</sequence>
<evidence type="ECO:0000313" key="1">
    <source>
        <dbReference type="EMBL" id="OJJ66530.1"/>
    </source>
</evidence>
<evidence type="ECO:0000313" key="2">
    <source>
        <dbReference type="Proteomes" id="UP000184499"/>
    </source>
</evidence>
<proteinExistence type="predicted"/>